<dbReference type="GO" id="GO:0033013">
    <property type="term" value="P:tetrapyrrole metabolic process"/>
    <property type="evidence" value="ECO:0007669"/>
    <property type="project" value="UniProtKB-ARBA"/>
</dbReference>
<comment type="subcellular location">
    <subcellularLocation>
        <location evidence="1">Membrane</location>
        <topology evidence="1">Multi-pass membrane protein</topology>
    </subcellularLocation>
</comment>
<reference evidence="7 8" key="1">
    <citation type="journal article" date="2015" name="Stand. Genomic Sci.">
        <title>Genomic Encyclopedia of Bacterial and Archaeal Type Strains, Phase III: the genomes of soil and plant-associated and newly described type strains.</title>
        <authorList>
            <person name="Whitman W.B."/>
            <person name="Woyke T."/>
            <person name="Klenk H.P."/>
            <person name="Zhou Y."/>
            <person name="Lilburn T.G."/>
            <person name="Beck B.J."/>
            <person name="De Vos P."/>
            <person name="Vandamme P."/>
            <person name="Eisen J.A."/>
            <person name="Garrity G."/>
            <person name="Hugenholtz P."/>
            <person name="Kyrpides N.C."/>
        </authorList>
    </citation>
    <scope>NUCLEOTIDE SEQUENCE [LARGE SCALE GENOMIC DNA]</scope>
    <source>
        <strain evidence="7 8">CGMCC 1.10124</strain>
    </source>
</reference>
<dbReference type="CDD" id="cd15904">
    <property type="entry name" value="TSPO_MBR"/>
    <property type="match status" value="1"/>
</dbReference>
<evidence type="ECO:0000313" key="7">
    <source>
        <dbReference type="EMBL" id="RMB25630.1"/>
    </source>
</evidence>
<dbReference type="FunFam" id="1.20.1260.100:FF:000001">
    <property type="entry name" value="translocator protein 2"/>
    <property type="match status" value="1"/>
</dbReference>
<dbReference type="GO" id="GO:0016020">
    <property type="term" value="C:membrane"/>
    <property type="evidence" value="ECO:0007669"/>
    <property type="project" value="UniProtKB-SubCell"/>
</dbReference>
<evidence type="ECO:0000256" key="6">
    <source>
        <dbReference type="SAM" id="Phobius"/>
    </source>
</evidence>
<keyword evidence="3 6" id="KW-0812">Transmembrane</keyword>
<dbReference type="Gene3D" id="1.20.1260.100">
    <property type="entry name" value="TspO/MBR protein"/>
    <property type="match status" value="1"/>
</dbReference>
<keyword evidence="5 6" id="KW-0472">Membrane</keyword>
<name>A0A3M0ED70_9EURY</name>
<dbReference type="PANTHER" id="PTHR10057">
    <property type="entry name" value="PERIPHERAL-TYPE BENZODIAZEPINE RECEPTOR"/>
    <property type="match status" value="1"/>
</dbReference>
<organism evidence="7 8">
    <name type="scientific">Haloplanus aerogenes</name>
    <dbReference type="NCBI Taxonomy" id="660522"/>
    <lineage>
        <taxon>Archaea</taxon>
        <taxon>Methanobacteriati</taxon>
        <taxon>Methanobacteriota</taxon>
        <taxon>Stenosarchaea group</taxon>
        <taxon>Halobacteria</taxon>
        <taxon>Halobacteriales</taxon>
        <taxon>Haloferacaceae</taxon>
        <taxon>Haloplanus</taxon>
    </lineage>
</organism>
<keyword evidence="4 6" id="KW-1133">Transmembrane helix</keyword>
<dbReference type="Proteomes" id="UP000277326">
    <property type="component" value="Unassembled WGS sequence"/>
</dbReference>
<comment type="caution">
    <text evidence="7">The sequence shown here is derived from an EMBL/GenBank/DDBJ whole genome shotgun (WGS) entry which is preliminary data.</text>
</comment>
<evidence type="ECO:0000256" key="2">
    <source>
        <dbReference type="ARBA" id="ARBA00007524"/>
    </source>
</evidence>
<evidence type="ECO:0000256" key="1">
    <source>
        <dbReference type="ARBA" id="ARBA00004141"/>
    </source>
</evidence>
<feature type="transmembrane region" description="Helical" evidence="6">
    <location>
        <begin position="147"/>
        <end position="165"/>
    </location>
</feature>
<proteinExistence type="inferred from homology"/>
<feature type="transmembrane region" description="Helical" evidence="6">
    <location>
        <begin position="58"/>
        <end position="79"/>
    </location>
</feature>
<protein>
    <submittedName>
        <fullName evidence="7">TspO/MBR related protein</fullName>
    </submittedName>
</protein>
<accession>A0A3M0ED70</accession>
<feature type="transmembrane region" description="Helical" evidence="6">
    <location>
        <begin position="17"/>
        <end position="38"/>
    </location>
</feature>
<dbReference type="AlphaFoldDB" id="A0A3M0ED70"/>
<gene>
    <name evidence="7" type="ORF">ATH50_0727</name>
</gene>
<dbReference type="EMBL" id="REFS01000001">
    <property type="protein sequence ID" value="RMB25630.1"/>
    <property type="molecule type" value="Genomic_DNA"/>
</dbReference>
<dbReference type="PANTHER" id="PTHR10057:SF0">
    <property type="entry name" value="TRANSLOCATOR PROTEIN"/>
    <property type="match status" value="1"/>
</dbReference>
<dbReference type="PIRSF" id="PIRSF005859">
    <property type="entry name" value="PBR"/>
    <property type="match status" value="1"/>
</dbReference>
<comment type="similarity">
    <text evidence="2">Belongs to the TspO/BZRP family.</text>
</comment>
<evidence type="ECO:0000256" key="5">
    <source>
        <dbReference type="ARBA" id="ARBA00023136"/>
    </source>
</evidence>
<dbReference type="InterPro" id="IPR004307">
    <property type="entry name" value="TspO_MBR"/>
</dbReference>
<evidence type="ECO:0000256" key="3">
    <source>
        <dbReference type="ARBA" id="ARBA00022692"/>
    </source>
</evidence>
<evidence type="ECO:0000313" key="8">
    <source>
        <dbReference type="Proteomes" id="UP000277326"/>
    </source>
</evidence>
<dbReference type="InterPro" id="IPR038330">
    <property type="entry name" value="TspO/MBR-related_sf"/>
</dbReference>
<evidence type="ECO:0000256" key="4">
    <source>
        <dbReference type="ARBA" id="ARBA00022989"/>
    </source>
</evidence>
<dbReference type="Pfam" id="PF03073">
    <property type="entry name" value="TspO_MBR"/>
    <property type="match status" value="1"/>
</dbReference>
<sequence>MSILTTLRRLPDRRPRLSLVLAVIAVELVGASGAVFTARGLTPWYGTLQRPALAPPNWVFGPVWTVLFALMGIAVWLVWRRLHGSAADRRARVALAVFAIHFVANLAWSAAFFGLQSVDLGLAVILVLLALILLTIRAFAWVDRRAALLLVPYLLWVCFAAYLNYRFWVLN</sequence>
<feature type="transmembrane region" description="Helical" evidence="6">
    <location>
        <begin position="91"/>
        <end position="114"/>
    </location>
</feature>
<feature type="transmembrane region" description="Helical" evidence="6">
    <location>
        <begin position="120"/>
        <end position="140"/>
    </location>
</feature>